<dbReference type="AlphaFoldDB" id="A0A916NH54"/>
<protein>
    <submittedName>
        <fullName evidence="1">Outer membrane protein assembly factor BamC</fullName>
    </submittedName>
</protein>
<dbReference type="PROSITE" id="PS51257">
    <property type="entry name" value="PROKAR_LIPOPROTEIN"/>
    <property type="match status" value="1"/>
</dbReference>
<proteinExistence type="predicted"/>
<evidence type="ECO:0000313" key="1">
    <source>
        <dbReference type="EMBL" id="CAG4882954.1"/>
    </source>
</evidence>
<keyword evidence="2" id="KW-1185">Reference proteome</keyword>
<accession>A0A916NH54</accession>
<dbReference type="Gene3D" id="3.30.310.170">
    <property type="entry name" value="Outer membrane protein assembly factor BamC"/>
    <property type="match status" value="1"/>
</dbReference>
<reference evidence="1" key="1">
    <citation type="submission" date="2021-04" db="EMBL/GenBank/DDBJ databases">
        <authorList>
            <person name="Hornung B."/>
        </authorList>
    </citation>
    <scope>NUCLEOTIDE SEQUENCE</scope>
    <source>
        <strain evidence="1">G5G6</strain>
    </source>
</reference>
<evidence type="ECO:0000313" key="2">
    <source>
        <dbReference type="Proteomes" id="UP000742786"/>
    </source>
</evidence>
<sequence length="382" mass="42641">MMRMKPKLILLPLLTVTLLAGCGTGKLFESKKVDYKSAGTVPALEIPPDLTAPGQDEATALPGGSETFSRYIRERKGLAGAASDPIILPNVGKMKIERSGNQRWLVVPGNAQKLWPLVKTFWQENGFIINIDQPETGVMETDWAEDRAKIPQDFLRNTIGAVFDDVYSTAERDKYRTRMEPGTEPDTTEIYISHRGMYETYINEGKDQTRWQPRAADPELEAEMLRKLMVRLGSDETTAKNAVAAEPRQDRAKIAKTAEGNNALEIAEPFDRTWRRVGLALDRAGFTVEDRDRSQGLYFVRYIDPGVDAKAKSGEESWVSKLAFWRSNAADGKTKIENKSRYRVQVKASGDTAQVQVLTAEGGVDKSDISKKILSILLDQLK</sequence>
<dbReference type="InterPro" id="IPR042268">
    <property type="entry name" value="BamC_C"/>
</dbReference>
<dbReference type="EMBL" id="CAJQUM010000001">
    <property type="protein sequence ID" value="CAG4882954.1"/>
    <property type="molecule type" value="Genomic_DNA"/>
</dbReference>
<comment type="caution">
    <text evidence="1">The sequence shown here is derived from an EMBL/GenBank/DDBJ whole genome shotgun (WGS) entry which is preliminary data.</text>
</comment>
<name>A0A916NH54_9PROT</name>
<dbReference type="InterPro" id="IPR010653">
    <property type="entry name" value="NlpB/DapX"/>
</dbReference>
<dbReference type="RefSeq" id="WP_246590860.1">
    <property type="nucleotide sequence ID" value="NZ_CAJQUM010000001.1"/>
</dbReference>
<dbReference type="Proteomes" id="UP000742786">
    <property type="component" value="Unassembled WGS sequence"/>
</dbReference>
<organism evidence="1 2">
    <name type="scientific">Georgfuchsia toluolica</name>
    <dbReference type="NCBI Taxonomy" id="424218"/>
    <lineage>
        <taxon>Bacteria</taxon>
        <taxon>Pseudomonadati</taxon>
        <taxon>Pseudomonadota</taxon>
        <taxon>Betaproteobacteria</taxon>
        <taxon>Nitrosomonadales</taxon>
        <taxon>Sterolibacteriaceae</taxon>
        <taxon>Georgfuchsia</taxon>
    </lineage>
</organism>
<gene>
    <name evidence="1" type="primary">bamC</name>
    <name evidence="1" type="ORF">GTOL_10836</name>
</gene>
<dbReference type="Pfam" id="PF06804">
    <property type="entry name" value="Lipoprotein_18"/>
    <property type="match status" value="1"/>
</dbReference>